<evidence type="ECO:0000313" key="3">
    <source>
        <dbReference type="EMBL" id="RVV96836.1"/>
    </source>
</evidence>
<keyword evidence="2" id="KW-0732">Signal</keyword>
<comment type="caution">
    <text evidence="3">The sequence shown here is derived from an EMBL/GenBank/DDBJ whole genome shotgun (WGS) entry which is preliminary data.</text>
</comment>
<dbReference type="InterPro" id="IPR042100">
    <property type="entry name" value="Bug_dom1"/>
</dbReference>
<gene>
    <name evidence="3" type="ORF">EKE94_15935</name>
</gene>
<dbReference type="PIRSF" id="PIRSF017082">
    <property type="entry name" value="YflP"/>
    <property type="match status" value="1"/>
</dbReference>
<reference evidence="3 4" key="1">
    <citation type="submission" date="2018-11" db="EMBL/GenBank/DDBJ databases">
        <title>Mesobaculum littorinae gen. nov., sp. nov., isolated from Littorina scabra that represents a novel genus of the order Rhodobacteraceae.</title>
        <authorList>
            <person name="Li F."/>
        </authorList>
    </citation>
    <scope>NUCLEOTIDE SEQUENCE [LARGE SCALE GENOMIC DNA]</scope>
    <source>
        <strain evidence="3 4">M0103</strain>
    </source>
</reference>
<dbReference type="InterPro" id="IPR005064">
    <property type="entry name" value="BUG"/>
</dbReference>
<dbReference type="AlphaFoldDB" id="A0A438ADR0"/>
<dbReference type="OrthoDB" id="9780943at2"/>
<name>A0A438ADR0_9RHOB</name>
<dbReference type="PANTHER" id="PTHR42928:SF5">
    <property type="entry name" value="BLR1237 PROTEIN"/>
    <property type="match status" value="1"/>
</dbReference>
<dbReference type="SUPFAM" id="SSF53850">
    <property type="entry name" value="Periplasmic binding protein-like II"/>
    <property type="match status" value="1"/>
</dbReference>
<dbReference type="Pfam" id="PF03401">
    <property type="entry name" value="TctC"/>
    <property type="match status" value="1"/>
</dbReference>
<evidence type="ECO:0000256" key="1">
    <source>
        <dbReference type="ARBA" id="ARBA00006987"/>
    </source>
</evidence>
<keyword evidence="4" id="KW-1185">Reference proteome</keyword>
<proteinExistence type="inferred from homology"/>
<feature type="signal peptide" evidence="2">
    <location>
        <begin position="1"/>
        <end position="22"/>
    </location>
</feature>
<dbReference type="RefSeq" id="WP_127907630.1">
    <property type="nucleotide sequence ID" value="NZ_RQXX01000007.1"/>
</dbReference>
<organism evidence="3 4">
    <name type="scientific">Mesobaculum littorinae</name>
    <dbReference type="NCBI Taxonomy" id="2486419"/>
    <lineage>
        <taxon>Bacteria</taxon>
        <taxon>Pseudomonadati</taxon>
        <taxon>Pseudomonadota</taxon>
        <taxon>Alphaproteobacteria</taxon>
        <taxon>Rhodobacterales</taxon>
        <taxon>Roseobacteraceae</taxon>
        <taxon>Mesobaculum</taxon>
    </lineage>
</organism>
<protein>
    <submittedName>
        <fullName evidence="3">Tripartite tricarboxylate transporter substrate binding protein</fullName>
    </submittedName>
</protein>
<feature type="chain" id="PRO_5019000587" evidence="2">
    <location>
        <begin position="23"/>
        <end position="317"/>
    </location>
</feature>
<dbReference type="Gene3D" id="3.40.190.150">
    <property type="entry name" value="Bordetella uptake gene, domain 1"/>
    <property type="match status" value="1"/>
</dbReference>
<comment type="similarity">
    <text evidence="1">Belongs to the UPF0065 (bug) family.</text>
</comment>
<evidence type="ECO:0000313" key="4">
    <source>
        <dbReference type="Proteomes" id="UP000285908"/>
    </source>
</evidence>
<dbReference type="EMBL" id="RQXX01000007">
    <property type="protein sequence ID" value="RVV96836.1"/>
    <property type="molecule type" value="Genomic_DNA"/>
</dbReference>
<dbReference type="CDD" id="cd07012">
    <property type="entry name" value="PBP2_Bug_TTT"/>
    <property type="match status" value="1"/>
</dbReference>
<sequence>MKHLNLAAVSLTAVLMAGTAVAQSYPEGDIDLVVPFDPGGSVDVTSRIIAETANTILEGAEINVVNRAGGGGVVGQTTVARADPDGYTVLAMTSSVVTNPQMKGAGYAVSDFRPVALYNLDPEVIAVPASSPFETAEEFLAAAEDETMNVVVAGIATSHHMSGLAIERATGLEFSYIPTKGFGAQVQAIAGGHADAALWPLGEAASQMGSGDIRILAIASEERSEDYPDVPTFEEAGIDIPIWATFRGWAVPKGTPDEVVADLSDLMQQVSETPAYVEKMEAAGYTPTFRDSDGFSFVVDNYAEQTSAIIEEAGLGQ</sequence>
<dbReference type="Gene3D" id="3.40.190.10">
    <property type="entry name" value="Periplasmic binding protein-like II"/>
    <property type="match status" value="1"/>
</dbReference>
<dbReference type="PANTHER" id="PTHR42928">
    <property type="entry name" value="TRICARBOXYLATE-BINDING PROTEIN"/>
    <property type="match status" value="1"/>
</dbReference>
<accession>A0A438ADR0</accession>
<dbReference type="Proteomes" id="UP000285908">
    <property type="component" value="Unassembled WGS sequence"/>
</dbReference>
<evidence type="ECO:0000256" key="2">
    <source>
        <dbReference type="SAM" id="SignalP"/>
    </source>
</evidence>